<gene>
    <name evidence="16" type="ORF">RI048_26560</name>
</gene>
<dbReference type="InterPro" id="IPR039426">
    <property type="entry name" value="TonB-dep_rcpt-like"/>
</dbReference>
<dbReference type="InterPro" id="IPR011662">
    <property type="entry name" value="Secretin/TonB_short_N"/>
</dbReference>
<evidence type="ECO:0000256" key="5">
    <source>
        <dbReference type="ARBA" id="ARBA00022496"/>
    </source>
</evidence>
<accession>A0ABU2EUG9</accession>
<dbReference type="InterPro" id="IPR036942">
    <property type="entry name" value="Beta-barrel_TonB_sf"/>
</dbReference>
<sequence>MHKPPFRFAPTRISLAVALLLAQAPVLHAQTVDNDRTVSIAISAQPLGSALNALSAATGIPIAFPPALVAGKNAAAVQGSLTPRAALTQLMNNSGLEVQQVNGTFVIRAAGTAQQSAAPLPQVVVKAAAENEENLPAAYAGGQVARGSRAGLLGNTSIMDTPFNTTSYTSTLMENQQAITVADVLANDPSVRTVSYGLTNSAAGGEVFMIRGLSVQDSILFDGVPGIMSGRAGSAEIAERVELLKGPNALLNGMAPGAGGAVGGAINIVPKRADDEPLTRVTTTYMSNSNLAGHLDLGRRFGEDKQWGIRFNGSYRNGNTATAEQSVELGTAVLGLDYRGSQLRASLDLGHQTMNNNAPQGSAGFGIGDGVEVPSPPSATARIAQSWENTKSRSNFVLAKAEYDLSPQWMIYGAVGGSETQSRYLSTDITVNDSQGNGTANVYFWPNWSRNQVVQGGLRGTVFTGSVKHRLNLSATYLKSDSGYTSSYYGFTSYDTNIYQPVTVAAPSLEGFSSNPPKTNSLQLPSLALSDTLSFMDERIALTLGGRYQRVKSITYDTSGTGTGDTVYQKQAVTPVLAVVFKLMPNLSLYGNYIEGLIQGDTAPVGTTNAGQMFPPVKVKQREIGAKYDFGSFGTSLSLFEIQRPSGFSVANADGTSTYQISGEQRNRGVELNLFGELARNARLLGGLAYTDARLTKTDSGTYDGNVAPNVSRWQLNLGGEYDVPALAGLTLSTRMISTSSQYIEQSNVRSIPGWTRWDIGARYTTRAFDKPMVLRASVNNVFNRNYWSSSSGNWIYLGQPRTVVLSASVDF</sequence>
<evidence type="ECO:0000256" key="12">
    <source>
        <dbReference type="PROSITE-ProRule" id="PRU01360"/>
    </source>
</evidence>
<evidence type="ECO:0000256" key="3">
    <source>
        <dbReference type="ARBA" id="ARBA00022448"/>
    </source>
</evidence>
<organism evidence="16 17">
    <name type="scientific">Herbaspirillum huttiense subsp. lycopersici</name>
    <dbReference type="NCBI Taxonomy" id="3074428"/>
    <lineage>
        <taxon>Bacteria</taxon>
        <taxon>Pseudomonadati</taxon>
        <taxon>Pseudomonadota</taxon>
        <taxon>Betaproteobacteria</taxon>
        <taxon>Burkholderiales</taxon>
        <taxon>Oxalobacteraceae</taxon>
        <taxon>Herbaspirillum</taxon>
    </lineage>
</organism>
<comment type="subcellular location">
    <subcellularLocation>
        <location evidence="1 12">Cell outer membrane</location>
        <topology evidence="1 12">Multi-pass membrane protein</topology>
    </subcellularLocation>
</comment>
<evidence type="ECO:0000256" key="6">
    <source>
        <dbReference type="ARBA" id="ARBA00022692"/>
    </source>
</evidence>
<dbReference type="InterPro" id="IPR037066">
    <property type="entry name" value="Plug_dom_sf"/>
</dbReference>
<evidence type="ECO:0000313" key="17">
    <source>
        <dbReference type="Proteomes" id="UP001246576"/>
    </source>
</evidence>
<keyword evidence="5" id="KW-0406">Ion transport</keyword>
<keyword evidence="10 16" id="KW-0675">Receptor</keyword>
<protein>
    <submittedName>
        <fullName evidence="16">TonB-dependent receptor</fullName>
    </submittedName>
</protein>
<evidence type="ECO:0000256" key="2">
    <source>
        <dbReference type="ARBA" id="ARBA00009810"/>
    </source>
</evidence>
<evidence type="ECO:0000256" key="14">
    <source>
        <dbReference type="SAM" id="SignalP"/>
    </source>
</evidence>
<evidence type="ECO:0000256" key="1">
    <source>
        <dbReference type="ARBA" id="ARBA00004571"/>
    </source>
</evidence>
<dbReference type="InterPro" id="IPR010105">
    <property type="entry name" value="TonB_sidphr_rcpt"/>
</dbReference>
<dbReference type="Pfam" id="PF00593">
    <property type="entry name" value="TonB_dep_Rec_b-barrel"/>
    <property type="match status" value="1"/>
</dbReference>
<keyword evidence="4 12" id="KW-1134">Transmembrane beta strand</keyword>
<evidence type="ECO:0000256" key="7">
    <source>
        <dbReference type="ARBA" id="ARBA00023004"/>
    </source>
</evidence>
<proteinExistence type="inferred from homology"/>
<dbReference type="Pfam" id="PF07715">
    <property type="entry name" value="Plug"/>
    <property type="match status" value="1"/>
</dbReference>
<comment type="similarity">
    <text evidence="2 12 13">Belongs to the TonB-dependent receptor family.</text>
</comment>
<feature type="chain" id="PRO_5045999952" evidence="14">
    <location>
        <begin position="30"/>
        <end position="812"/>
    </location>
</feature>
<dbReference type="InterPro" id="IPR012910">
    <property type="entry name" value="Plug_dom"/>
</dbReference>
<dbReference type="Proteomes" id="UP001246576">
    <property type="component" value="Unassembled WGS sequence"/>
</dbReference>
<evidence type="ECO:0000256" key="11">
    <source>
        <dbReference type="ARBA" id="ARBA00023237"/>
    </source>
</evidence>
<dbReference type="NCBIfam" id="TIGR01783">
    <property type="entry name" value="TonB-siderophor"/>
    <property type="match status" value="1"/>
</dbReference>
<dbReference type="EMBL" id="JAVLSJ010000023">
    <property type="protein sequence ID" value="MDR9851815.1"/>
    <property type="molecule type" value="Genomic_DNA"/>
</dbReference>
<dbReference type="Gene3D" id="2.40.170.20">
    <property type="entry name" value="TonB-dependent receptor, beta-barrel domain"/>
    <property type="match status" value="1"/>
</dbReference>
<dbReference type="SMART" id="SM00965">
    <property type="entry name" value="STN"/>
    <property type="match status" value="1"/>
</dbReference>
<evidence type="ECO:0000256" key="4">
    <source>
        <dbReference type="ARBA" id="ARBA00022452"/>
    </source>
</evidence>
<evidence type="ECO:0000256" key="8">
    <source>
        <dbReference type="ARBA" id="ARBA00023077"/>
    </source>
</evidence>
<keyword evidence="8 13" id="KW-0798">TonB box</keyword>
<keyword evidence="17" id="KW-1185">Reference proteome</keyword>
<dbReference type="CDD" id="cd01347">
    <property type="entry name" value="ligand_gated_channel"/>
    <property type="match status" value="1"/>
</dbReference>
<keyword evidence="7" id="KW-0408">Iron</keyword>
<dbReference type="Gene3D" id="3.55.50.30">
    <property type="match status" value="1"/>
</dbReference>
<keyword evidence="9 12" id="KW-0472">Membrane</keyword>
<evidence type="ECO:0000256" key="10">
    <source>
        <dbReference type="ARBA" id="ARBA00023170"/>
    </source>
</evidence>
<dbReference type="SUPFAM" id="SSF56935">
    <property type="entry name" value="Porins"/>
    <property type="match status" value="1"/>
</dbReference>
<keyword evidence="3 12" id="KW-0813">Transport</keyword>
<dbReference type="PANTHER" id="PTHR32552:SF82">
    <property type="entry name" value="FCUA PROTEIN"/>
    <property type="match status" value="1"/>
</dbReference>
<dbReference type="Pfam" id="PF07660">
    <property type="entry name" value="STN"/>
    <property type="match status" value="1"/>
</dbReference>
<feature type="domain" description="Secretin/TonB short N-terminal" evidence="15">
    <location>
        <begin position="60"/>
        <end position="110"/>
    </location>
</feature>
<keyword evidence="14" id="KW-0732">Signal</keyword>
<evidence type="ECO:0000313" key="16">
    <source>
        <dbReference type="EMBL" id="MDR9851815.1"/>
    </source>
</evidence>
<dbReference type="InterPro" id="IPR000531">
    <property type="entry name" value="Beta-barrel_TonB"/>
</dbReference>
<keyword evidence="11 12" id="KW-0998">Cell outer membrane</keyword>
<comment type="caution">
    <text evidence="16">The sequence shown here is derived from an EMBL/GenBank/DDBJ whole genome shotgun (WGS) entry which is preliminary data.</text>
</comment>
<dbReference type="RefSeq" id="WP_121040269.1">
    <property type="nucleotide sequence ID" value="NZ_JAVLSJ010000023.1"/>
</dbReference>
<dbReference type="PROSITE" id="PS52016">
    <property type="entry name" value="TONB_DEPENDENT_REC_3"/>
    <property type="match status" value="1"/>
</dbReference>
<evidence type="ECO:0000256" key="13">
    <source>
        <dbReference type="RuleBase" id="RU003357"/>
    </source>
</evidence>
<evidence type="ECO:0000259" key="15">
    <source>
        <dbReference type="SMART" id="SM00965"/>
    </source>
</evidence>
<reference evidence="16" key="1">
    <citation type="submission" date="2023-09" db="EMBL/GenBank/DDBJ databases">
        <title>Description of first Herbaspirillum huttiense subsp. nephrolepsisexaltata and Herbaspirillum huttiense subsp. lycopersicon.</title>
        <authorList>
            <person name="Poudel M."/>
            <person name="Sharma A."/>
            <person name="Goss E."/>
            <person name="Tapia J.H."/>
            <person name="Harmon C.M."/>
            <person name="Jones J.B."/>
        </authorList>
    </citation>
    <scope>NUCLEOTIDE SEQUENCE</scope>
    <source>
        <strain evidence="16">SE1</strain>
    </source>
</reference>
<dbReference type="Gene3D" id="2.170.130.10">
    <property type="entry name" value="TonB-dependent receptor, plug domain"/>
    <property type="match status" value="1"/>
</dbReference>
<name>A0ABU2EUG9_9BURK</name>
<evidence type="ECO:0000256" key="9">
    <source>
        <dbReference type="ARBA" id="ARBA00023136"/>
    </source>
</evidence>
<keyword evidence="5" id="KW-0410">Iron transport</keyword>
<dbReference type="PANTHER" id="PTHR32552">
    <property type="entry name" value="FERRICHROME IRON RECEPTOR-RELATED"/>
    <property type="match status" value="1"/>
</dbReference>
<feature type="signal peptide" evidence="14">
    <location>
        <begin position="1"/>
        <end position="29"/>
    </location>
</feature>
<keyword evidence="6 12" id="KW-0812">Transmembrane</keyword>